<evidence type="ECO:0000313" key="5">
    <source>
        <dbReference type="Proteomes" id="UP000018144"/>
    </source>
</evidence>
<dbReference type="InterPro" id="IPR020373">
    <property type="entry name" value="Kgd4/YMR-31"/>
</dbReference>
<keyword evidence="4" id="KW-0689">Ribosomal protein</keyword>
<dbReference type="PANTHER" id="PTHR31601:SF2">
    <property type="entry name" value="ALPHA-KETOGLUTARATE DEHYDROGENASE COMPONENT 4"/>
    <property type="match status" value="1"/>
</dbReference>
<name>U4LSJ8_PYROM</name>
<dbReference type="OrthoDB" id="2116030at2759"/>
<dbReference type="GO" id="GO:0004591">
    <property type="term" value="F:oxoglutarate dehydrogenase (succinyl-transferring) activity"/>
    <property type="evidence" value="ECO:0007669"/>
    <property type="project" value="TreeGrafter"/>
</dbReference>
<organism evidence="4 5">
    <name type="scientific">Pyronema omphalodes (strain CBS 100304)</name>
    <name type="common">Pyronema confluens</name>
    <dbReference type="NCBI Taxonomy" id="1076935"/>
    <lineage>
        <taxon>Eukaryota</taxon>
        <taxon>Fungi</taxon>
        <taxon>Dikarya</taxon>
        <taxon>Ascomycota</taxon>
        <taxon>Pezizomycotina</taxon>
        <taxon>Pezizomycetes</taxon>
        <taxon>Pezizales</taxon>
        <taxon>Pyronemataceae</taxon>
        <taxon>Pyronema</taxon>
    </lineage>
</organism>
<dbReference type="Proteomes" id="UP000018144">
    <property type="component" value="Unassembled WGS sequence"/>
</dbReference>
<dbReference type="Pfam" id="PF10937">
    <property type="entry name" value="Kgd4-YMR31"/>
    <property type="match status" value="2"/>
</dbReference>
<proteinExistence type="inferred from homology"/>
<evidence type="ECO:0000256" key="3">
    <source>
        <dbReference type="ARBA" id="ARBA00043970"/>
    </source>
</evidence>
<sequence>MFASPVARAAHVRVPLINFLGKRVIPKNIDRTPKVHSQSPFAELPAYFFNYVPAAKKAPVNRASIQPKAGEYFDRNELPQRFWRMKISAKEIEAIESGGAVF</sequence>
<comment type="subcellular location">
    <subcellularLocation>
        <location evidence="1">Mitochondrion</location>
    </subcellularLocation>
</comment>
<reference evidence="4 5" key="1">
    <citation type="journal article" date="2013" name="PLoS Genet.">
        <title>The genome and development-dependent transcriptomes of Pyronema confluens: a window into fungal evolution.</title>
        <authorList>
            <person name="Traeger S."/>
            <person name="Altegoer F."/>
            <person name="Freitag M."/>
            <person name="Gabaldon T."/>
            <person name="Kempken F."/>
            <person name="Kumar A."/>
            <person name="Marcet-Houben M."/>
            <person name="Poggeler S."/>
            <person name="Stajich J.E."/>
            <person name="Nowrousian M."/>
        </authorList>
    </citation>
    <scope>NUCLEOTIDE SEQUENCE [LARGE SCALE GENOMIC DNA]</scope>
    <source>
        <strain evidence="5">CBS 100304</strain>
        <tissue evidence="4">Vegetative mycelium</tissue>
    </source>
</reference>
<evidence type="ECO:0000313" key="4">
    <source>
        <dbReference type="EMBL" id="CCX34584.1"/>
    </source>
</evidence>
<gene>
    <name evidence="4" type="ORF">PCON_03977</name>
</gene>
<dbReference type="EMBL" id="HF936572">
    <property type="protein sequence ID" value="CCX34584.1"/>
    <property type="molecule type" value="Genomic_DNA"/>
</dbReference>
<dbReference type="PANTHER" id="PTHR31601">
    <property type="entry name" value="28S RIBOSOMAL PROTEIN S36, MITOCHONDRIAL"/>
    <property type="match status" value="1"/>
</dbReference>
<comment type="similarity">
    <text evidence="3">Belongs to the alpha-ketoglutarate dehydrogenase component 4 family.</text>
</comment>
<evidence type="ECO:0000256" key="1">
    <source>
        <dbReference type="ARBA" id="ARBA00004173"/>
    </source>
</evidence>
<keyword evidence="5" id="KW-1185">Reference proteome</keyword>
<dbReference type="GO" id="GO:0005739">
    <property type="term" value="C:mitochondrion"/>
    <property type="evidence" value="ECO:0007669"/>
    <property type="project" value="UniProtKB-SubCell"/>
</dbReference>
<dbReference type="STRING" id="1076935.U4LSJ8"/>
<dbReference type="GO" id="GO:0006103">
    <property type="term" value="P:2-oxoglutarate metabolic process"/>
    <property type="evidence" value="ECO:0007669"/>
    <property type="project" value="InterPro"/>
</dbReference>
<accession>U4LSJ8</accession>
<keyword evidence="4" id="KW-0687">Ribonucleoprotein</keyword>
<dbReference type="AlphaFoldDB" id="U4LSJ8"/>
<evidence type="ECO:0000256" key="2">
    <source>
        <dbReference type="ARBA" id="ARBA00023128"/>
    </source>
</evidence>
<protein>
    <submittedName>
        <fullName evidence="4">Similar to 37S ribosomal protein YMR-31, mitochondrial acc. no. G2TRP3</fullName>
    </submittedName>
</protein>
<dbReference type="eggNOG" id="ENOG502S8GU">
    <property type="taxonomic scope" value="Eukaryota"/>
</dbReference>
<dbReference type="GO" id="GO:0005840">
    <property type="term" value="C:ribosome"/>
    <property type="evidence" value="ECO:0007669"/>
    <property type="project" value="UniProtKB-KW"/>
</dbReference>
<keyword evidence="2" id="KW-0496">Mitochondrion</keyword>